<evidence type="ECO:0000256" key="2">
    <source>
        <dbReference type="ARBA" id="ARBA00023315"/>
    </source>
</evidence>
<organism evidence="4 5">
    <name type="scientific">Actinacidiphila guanduensis</name>
    <dbReference type="NCBI Taxonomy" id="310781"/>
    <lineage>
        <taxon>Bacteria</taxon>
        <taxon>Bacillati</taxon>
        <taxon>Actinomycetota</taxon>
        <taxon>Actinomycetes</taxon>
        <taxon>Kitasatosporales</taxon>
        <taxon>Streptomycetaceae</taxon>
        <taxon>Actinacidiphila</taxon>
    </lineage>
</organism>
<dbReference type="RefSeq" id="WP_093784034.1">
    <property type="nucleotide sequence ID" value="NZ_FNIE01000004.1"/>
</dbReference>
<evidence type="ECO:0000313" key="4">
    <source>
        <dbReference type="EMBL" id="SDN47507.1"/>
    </source>
</evidence>
<evidence type="ECO:0000256" key="1">
    <source>
        <dbReference type="ARBA" id="ARBA00022679"/>
    </source>
</evidence>
<dbReference type="AlphaFoldDB" id="A0A1H0BPD0"/>
<dbReference type="EMBL" id="FNIE01000004">
    <property type="protein sequence ID" value="SDN47507.1"/>
    <property type="molecule type" value="Genomic_DNA"/>
</dbReference>
<dbReference type="Pfam" id="PF08541">
    <property type="entry name" value="ACP_syn_III_C"/>
    <property type="match status" value="1"/>
</dbReference>
<dbReference type="GO" id="GO:0044550">
    <property type="term" value="P:secondary metabolite biosynthetic process"/>
    <property type="evidence" value="ECO:0007669"/>
    <property type="project" value="TreeGrafter"/>
</dbReference>
<protein>
    <submittedName>
        <fullName evidence="4">3-oxoacyl-[acyl-carrier-protein] synthase-3</fullName>
    </submittedName>
</protein>
<dbReference type="InterPro" id="IPR016039">
    <property type="entry name" value="Thiolase-like"/>
</dbReference>
<evidence type="ECO:0000259" key="3">
    <source>
        <dbReference type="Pfam" id="PF08541"/>
    </source>
</evidence>
<name>A0A1H0BPD0_9ACTN</name>
<dbReference type="SUPFAM" id="SSF53901">
    <property type="entry name" value="Thiolase-like"/>
    <property type="match status" value="1"/>
</dbReference>
<dbReference type="Gene3D" id="3.40.47.10">
    <property type="match status" value="2"/>
</dbReference>
<dbReference type="PANTHER" id="PTHR34069:SF2">
    <property type="entry name" value="BETA-KETOACYL-[ACYL-CARRIER-PROTEIN] SYNTHASE III"/>
    <property type="match status" value="1"/>
</dbReference>
<dbReference type="STRING" id="310781.SAMN05216259_104256"/>
<keyword evidence="2" id="KW-0012">Acyltransferase</keyword>
<feature type="domain" description="Beta-ketoacyl-[acyl-carrier-protein] synthase III C-terminal" evidence="3">
    <location>
        <begin position="219"/>
        <end position="307"/>
    </location>
</feature>
<dbReference type="OrthoDB" id="2636646at2"/>
<evidence type="ECO:0000313" key="5">
    <source>
        <dbReference type="Proteomes" id="UP000199341"/>
    </source>
</evidence>
<accession>A0A1H0BPD0</accession>
<proteinExistence type="predicted"/>
<dbReference type="InterPro" id="IPR013747">
    <property type="entry name" value="ACP_syn_III_C"/>
</dbReference>
<gene>
    <name evidence="4" type="ORF">SAMN05216259_104256</name>
</gene>
<reference evidence="4 5" key="1">
    <citation type="submission" date="2016-10" db="EMBL/GenBank/DDBJ databases">
        <authorList>
            <person name="de Groot N.N."/>
        </authorList>
    </citation>
    <scope>NUCLEOTIDE SEQUENCE [LARGE SCALE GENOMIC DNA]</scope>
    <source>
        <strain evidence="4 5">CGMCC 4.2022</strain>
    </source>
</reference>
<dbReference type="Proteomes" id="UP000199341">
    <property type="component" value="Unassembled WGS sequence"/>
</dbReference>
<dbReference type="PANTHER" id="PTHR34069">
    <property type="entry name" value="3-OXOACYL-[ACYL-CARRIER-PROTEIN] SYNTHASE 3"/>
    <property type="match status" value="1"/>
</dbReference>
<sequence>MLYLRRVVPRIPAHSVAIADLGQALEVPDSEIRLLTRFLGLDRIVTAEGRSTLDMLLALGHDALAGADRAKVRHLVHAHTVQHLAPPALRWMDVLRDKLGLHEASAFSLSHQGCVIGLSALKTAESLLTGEPAGSQALLLIGEKALSPVMQHIPGTSVLGDATAAVLADLEGPGDAVLSVAHRTLGEFHQARHMSPELQHRYRQQYTPTLAAVMLEAVAAAGLDLDAIDLVLPHNVNRYSWTTTARRLGLPPERIYLDNVPRTGHCFCADSFMNLATARAEQALPPGRTALMVSAGQGGTFAAAAVRTATGRE</sequence>
<dbReference type="GO" id="GO:0016747">
    <property type="term" value="F:acyltransferase activity, transferring groups other than amino-acyl groups"/>
    <property type="evidence" value="ECO:0007669"/>
    <property type="project" value="UniProtKB-ARBA"/>
</dbReference>
<keyword evidence="5" id="KW-1185">Reference proteome</keyword>
<keyword evidence="1" id="KW-0808">Transferase</keyword>